<evidence type="ECO:0000313" key="3">
    <source>
        <dbReference type="EMBL" id="MFC7326668.1"/>
    </source>
</evidence>
<organism evidence="3 4">
    <name type="scientific">Marinactinospora rubrisoli</name>
    <dbReference type="NCBI Taxonomy" id="2715399"/>
    <lineage>
        <taxon>Bacteria</taxon>
        <taxon>Bacillati</taxon>
        <taxon>Actinomycetota</taxon>
        <taxon>Actinomycetes</taxon>
        <taxon>Streptosporangiales</taxon>
        <taxon>Nocardiopsidaceae</taxon>
        <taxon>Marinactinospora</taxon>
    </lineage>
</organism>
<feature type="region of interest" description="Disordered" evidence="1">
    <location>
        <begin position="1"/>
        <end position="84"/>
    </location>
</feature>
<evidence type="ECO:0000313" key="4">
    <source>
        <dbReference type="Proteomes" id="UP001596540"/>
    </source>
</evidence>
<feature type="compositionally biased region" description="Pro residues" evidence="1">
    <location>
        <begin position="70"/>
        <end position="79"/>
    </location>
</feature>
<keyword evidence="2" id="KW-0812">Transmembrane</keyword>
<dbReference type="RefSeq" id="WP_379868528.1">
    <property type="nucleotide sequence ID" value="NZ_JBHTBH010000001.1"/>
</dbReference>
<name>A0ABW2KBJ2_9ACTN</name>
<evidence type="ECO:0000256" key="2">
    <source>
        <dbReference type="SAM" id="Phobius"/>
    </source>
</evidence>
<accession>A0ABW2KBJ2</accession>
<gene>
    <name evidence="3" type="ORF">ACFQRF_02845</name>
</gene>
<proteinExistence type="predicted"/>
<keyword evidence="2" id="KW-1133">Transmembrane helix</keyword>
<feature type="compositionally biased region" description="Basic and acidic residues" evidence="1">
    <location>
        <begin position="39"/>
        <end position="55"/>
    </location>
</feature>
<feature type="transmembrane region" description="Helical" evidence="2">
    <location>
        <begin position="158"/>
        <end position="176"/>
    </location>
</feature>
<dbReference type="EMBL" id="JBHTBH010000001">
    <property type="protein sequence ID" value="MFC7326668.1"/>
    <property type="molecule type" value="Genomic_DNA"/>
</dbReference>
<reference evidence="4" key="1">
    <citation type="journal article" date="2019" name="Int. J. Syst. Evol. Microbiol.">
        <title>The Global Catalogue of Microorganisms (GCM) 10K type strain sequencing project: providing services to taxonomists for standard genome sequencing and annotation.</title>
        <authorList>
            <consortium name="The Broad Institute Genomics Platform"/>
            <consortium name="The Broad Institute Genome Sequencing Center for Infectious Disease"/>
            <person name="Wu L."/>
            <person name="Ma J."/>
        </authorList>
    </citation>
    <scope>NUCLEOTIDE SEQUENCE [LARGE SCALE GENOMIC DNA]</scope>
    <source>
        <strain evidence="4">CGMCC 4.7382</strain>
    </source>
</reference>
<sequence>MDRGRPDDPGAPDSWPDPAAGLWRPGGADSDDAAPTEVWPRHTADNWPRQDEATTRVDGPSGHHGGPGDPARPPEPAHPPLRRLTPARLKPIVQERRNGFWGLATGTVLFVMVAAGSAEYVSTAVRFAEHVVFWALVGVAALVSVHREHRYGWEPKPRWPWAFAAVAGTLTAEVLALTAGSAVVIVGSLITLALLLFLVLMFG</sequence>
<evidence type="ECO:0000256" key="1">
    <source>
        <dbReference type="SAM" id="MobiDB-lite"/>
    </source>
</evidence>
<dbReference type="Proteomes" id="UP001596540">
    <property type="component" value="Unassembled WGS sequence"/>
</dbReference>
<comment type="caution">
    <text evidence="3">The sequence shown here is derived from an EMBL/GenBank/DDBJ whole genome shotgun (WGS) entry which is preliminary data.</text>
</comment>
<feature type="transmembrane region" description="Helical" evidence="2">
    <location>
        <begin position="127"/>
        <end position="146"/>
    </location>
</feature>
<feature type="transmembrane region" description="Helical" evidence="2">
    <location>
        <begin position="100"/>
        <end position="121"/>
    </location>
</feature>
<feature type="transmembrane region" description="Helical" evidence="2">
    <location>
        <begin position="182"/>
        <end position="202"/>
    </location>
</feature>
<protein>
    <submittedName>
        <fullName evidence="3">Uncharacterized protein</fullName>
    </submittedName>
</protein>
<keyword evidence="2" id="KW-0472">Membrane</keyword>
<keyword evidence="4" id="KW-1185">Reference proteome</keyword>